<sequence length="52" mass="5237">MTSASNTTPAVIVTTPAEAGAQLGNGRLADAALRYLDLSNWAPAFAGVVFSA</sequence>
<evidence type="ECO:0000313" key="1">
    <source>
        <dbReference type="EMBL" id="PTW44609.1"/>
    </source>
</evidence>
<evidence type="ECO:0000313" key="2">
    <source>
        <dbReference type="Proteomes" id="UP000244013"/>
    </source>
</evidence>
<dbReference type="AlphaFoldDB" id="A0A2T5TZD5"/>
<dbReference type="Proteomes" id="UP000244013">
    <property type="component" value="Unassembled WGS sequence"/>
</dbReference>
<reference evidence="1 2" key="1">
    <citation type="submission" date="2018-04" db="EMBL/GenBank/DDBJ databases">
        <title>Genomic Encyclopedia of Type Strains, Phase III (KMG-III): the genomes of soil and plant-associated and newly described type strains.</title>
        <authorList>
            <person name="Whitman W."/>
        </authorList>
    </citation>
    <scope>NUCLEOTIDE SEQUENCE [LARGE SCALE GENOMIC DNA]</scope>
    <source>
        <strain evidence="1 2">MA-olki</strain>
    </source>
</reference>
<organism evidence="1 2">
    <name type="scientific">Sphingomonas faeni</name>
    <dbReference type="NCBI Taxonomy" id="185950"/>
    <lineage>
        <taxon>Bacteria</taxon>
        <taxon>Pseudomonadati</taxon>
        <taxon>Pseudomonadota</taxon>
        <taxon>Alphaproteobacteria</taxon>
        <taxon>Sphingomonadales</taxon>
        <taxon>Sphingomonadaceae</taxon>
        <taxon>Sphingomonas</taxon>
    </lineage>
</organism>
<gene>
    <name evidence="1" type="ORF">C8J25_10937</name>
</gene>
<protein>
    <submittedName>
        <fullName evidence="1">Uncharacterized protein</fullName>
    </submittedName>
</protein>
<accession>A0A2T5TZD5</accession>
<name>A0A2T5TZD5_9SPHN</name>
<proteinExistence type="predicted"/>
<comment type="caution">
    <text evidence="1">The sequence shown here is derived from an EMBL/GenBank/DDBJ whole genome shotgun (WGS) entry which is preliminary data.</text>
</comment>
<dbReference type="EMBL" id="QAYE01000009">
    <property type="protein sequence ID" value="PTW44609.1"/>
    <property type="molecule type" value="Genomic_DNA"/>
</dbReference>